<evidence type="ECO:0000256" key="9">
    <source>
        <dbReference type="ARBA" id="ARBA00022843"/>
    </source>
</evidence>
<protein>
    <submittedName>
        <fullName evidence="12">Endonuclease/exonuclease/phosphatase family protein</fullName>
    </submittedName>
</protein>
<evidence type="ECO:0000256" key="8">
    <source>
        <dbReference type="ARBA" id="ARBA00022842"/>
    </source>
</evidence>
<dbReference type="SUPFAM" id="SSF50978">
    <property type="entry name" value="WD40 repeat-like"/>
    <property type="match status" value="1"/>
</dbReference>
<evidence type="ECO:0000256" key="10">
    <source>
        <dbReference type="SAM" id="MobiDB-lite"/>
    </source>
</evidence>
<feature type="region of interest" description="Disordered" evidence="10">
    <location>
        <begin position="1"/>
        <end position="312"/>
    </location>
</feature>
<evidence type="ECO:0000256" key="7">
    <source>
        <dbReference type="ARBA" id="ARBA00022801"/>
    </source>
</evidence>
<evidence type="ECO:0000256" key="2">
    <source>
        <dbReference type="ARBA" id="ARBA00010768"/>
    </source>
</evidence>
<dbReference type="Gene3D" id="2.130.10.10">
    <property type="entry name" value="YVTN repeat-like/Quinoprotein amine dehydrogenase"/>
    <property type="match status" value="1"/>
</dbReference>
<evidence type="ECO:0000256" key="1">
    <source>
        <dbReference type="ARBA" id="ARBA00001946"/>
    </source>
</evidence>
<feature type="compositionally biased region" description="Basic and acidic residues" evidence="10">
    <location>
        <begin position="95"/>
        <end position="123"/>
    </location>
</feature>
<dbReference type="InterPro" id="IPR001680">
    <property type="entry name" value="WD40_rpt"/>
</dbReference>
<evidence type="ECO:0000259" key="11">
    <source>
        <dbReference type="PROSITE" id="PS50202"/>
    </source>
</evidence>
<feature type="domain" description="MSP" evidence="11">
    <location>
        <begin position="1225"/>
        <end position="1379"/>
    </location>
</feature>
<feature type="compositionally biased region" description="Basic and acidic residues" evidence="10">
    <location>
        <begin position="38"/>
        <end position="48"/>
    </location>
</feature>
<dbReference type="GO" id="GO:0009846">
    <property type="term" value="P:pollen germination"/>
    <property type="evidence" value="ECO:0007669"/>
    <property type="project" value="UniProtKB-ARBA"/>
</dbReference>
<feature type="compositionally biased region" description="Polar residues" evidence="10">
    <location>
        <begin position="350"/>
        <end position="361"/>
    </location>
</feature>
<feature type="region of interest" description="Disordered" evidence="10">
    <location>
        <begin position="1389"/>
        <end position="1409"/>
    </location>
</feature>
<evidence type="ECO:0000256" key="4">
    <source>
        <dbReference type="ARBA" id="ARBA00022574"/>
    </source>
</evidence>
<dbReference type="InterPro" id="IPR056455">
    <property type="entry name" value="Ig-like_IP5PC_F"/>
</dbReference>
<evidence type="ECO:0000256" key="5">
    <source>
        <dbReference type="ARBA" id="ARBA00022723"/>
    </source>
</evidence>
<dbReference type="PANTHER" id="PTHR11200:SF261">
    <property type="entry name" value="TYPE I INOSITOL POLYPHOSPHATE 5-PHOSPHATASE 12"/>
    <property type="match status" value="1"/>
</dbReference>
<feature type="compositionally biased region" description="Basic and acidic residues" evidence="10">
    <location>
        <begin position="171"/>
        <end position="187"/>
    </location>
</feature>
<dbReference type="PANTHER" id="PTHR11200">
    <property type="entry name" value="INOSITOL 5-PHOSPHATASE"/>
    <property type="match status" value="1"/>
</dbReference>
<evidence type="ECO:0000313" key="12">
    <source>
        <dbReference type="EMBL" id="KAH6834876.1"/>
    </source>
</evidence>
<feature type="compositionally biased region" description="Basic and acidic residues" evidence="10">
    <location>
        <begin position="217"/>
        <end position="267"/>
    </location>
</feature>
<dbReference type="InterPro" id="IPR000535">
    <property type="entry name" value="MSP_dom"/>
</dbReference>
<dbReference type="CDD" id="cd09074">
    <property type="entry name" value="INPP5c"/>
    <property type="match status" value="1"/>
</dbReference>
<dbReference type="Pfam" id="PF23754">
    <property type="entry name" value="Beta-prop_IP5PC_F"/>
    <property type="match status" value="1"/>
</dbReference>
<organism evidence="12 13">
    <name type="scientific">Perilla frutescens var. hirtella</name>
    <name type="common">Perilla citriodora</name>
    <name type="synonym">Perilla setoyensis</name>
    <dbReference type="NCBI Taxonomy" id="608512"/>
    <lineage>
        <taxon>Eukaryota</taxon>
        <taxon>Viridiplantae</taxon>
        <taxon>Streptophyta</taxon>
        <taxon>Embryophyta</taxon>
        <taxon>Tracheophyta</taxon>
        <taxon>Spermatophyta</taxon>
        <taxon>Magnoliopsida</taxon>
        <taxon>eudicotyledons</taxon>
        <taxon>Gunneridae</taxon>
        <taxon>Pentapetalae</taxon>
        <taxon>asterids</taxon>
        <taxon>lamiids</taxon>
        <taxon>Lamiales</taxon>
        <taxon>Lamiaceae</taxon>
        <taxon>Nepetoideae</taxon>
        <taxon>Elsholtzieae</taxon>
        <taxon>Perilla</taxon>
    </lineage>
</organism>
<dbReference type="Proteomes" id="UP001190926">
    <property type="component" value="Unassembled WGS sequence"/>
</dbReference>
<dbReference type="InterPro" id="IPR015943">
    <property type="entry name" value="WD40/YVTN_repeat-like_dom_sf"/>
</dbReference>
<dbReference type="GO" id="GO:0046856">
    <property type="term" value="P:phosphatidylinositol dephosphorylation"/>
    <property type="evidence" value="ECO:0007669"/>
    <property type="project" value="InterPro"/>
</dbReference>
<gene>
    <name evidence="12" type="ORF">C2S53_003876</name>
</gene>
<keyword evidence="3" id="KW-1017">Isopeptide bond</keyword>
<feature type="compositionally biased region" description="Basic and acidic residues" evidence="10">
    <location>
        <begin position="130"/>
        <end position="165"/>
    </location>
</feature>
<dbReference type="InterPro" id="IPR036322">
    <property type="entry name" value="WD40_repeat_dom_sf"/>
</dbReference>
<dbReference type="InterPro" id="IPR056454">
    <property type="entry name" value="Beta-prop_IP5PC_F"/>
</dbReference>
<keyword evidence="12" id="KW-0540">Nuclease</keyword>
<accession>A0AAD4JK04</accession>
<evidence type="ECO:0000256" key="3">
    <source>
        <dbReference type="ARBA" id="ARBA00022499"/>
    </source>
</evidence>
<keyword evidence="7" id="KW-0378">Hydrolase</keyword>
<feature type="compositionally biased region" description="Basic and acidic residues" evidence="10">
    <location>
        <begin position="197"/>
        <end position="207"/>
    </location>
</feature>
<feature type="region of interest" description="Disordered" evidence="10">
    <location>
        <begin position="345"/>
        <end position="370"/>
    </location>
</feature>
<dbReference type="Gene3D" id="3.60.10.10">
    <property type="entry name" value="Endonuclease/exonuclease/phosphatase"/>
    <property type="match status" value="1"/>
</dbReference>
<dbReference type="GO" id="GO:0046872">
    <property type="term" value="F:metal ion binding"/>
    <property type="evidence" value="ECO:0007669"/>
    <property type="project" value="UniProtKB-KW"/>
</dbReference>
<dbReference type="FunFam" id="3.60.10.10:FF:000011">
    <property type="entry name" value="Type II inositol polyphosphate 5-phosphatase 15"/>
    <property type="match status" value="1"/>
</dbReference>
<dbReference type="GO" id="GO:0004439">
    <property type="term" value="F:phosphatidylinositol-4,5-bisphosphate 5-phosphatase activity"/>
    <property type="evidence" value="ECO:0007669"/>
    <property type="project" value="TreeGrafter"/>
</dbReference>
<dbReference type="SUPFAM" id="SSF56219">
    <property type="entry name" value="DNase I-like"/>
    <property type="match status" value="1"/>
</dbReference>
<dbReference type="SMART" id="SM00320">
    <property type="entry name" value="WD40"/>
    <property type="match status" value="3"/>
</dbReference>
<keyword evidence="4" id="KW-0853">WD repeat</keyword>
<keyword evidence="8" id="KW-0460">Magnesium</keyword>
<dbReference type="Pfam" id="PF23755">
    <property type="entry name" value="Ig-like_IP5PC_F"/>
    <property type="match status" value="1"/>
</dbReference>
<comment type="similarity">
    <text evidence="2">Belongs to the inositol polyphosphate 5-phosphatase family.</text>
</comment>
<dbReference type="PROSITE" id="PS50202">
    <property type="entry name" value="MSP"/>
    <property type="match status" value="1"/>
</dbReference>
<comment type="cofactor">
    <cofactor evidence="1">
        <name>Mg(2+)</name>
        <dbReference type="ChEBI" id="CHEBI:18420"/>
    </cofactor>
</comment>
<name>A0AAD4JK04_PERFH</name>
<feature type="region of interest" description="Disordered" evidence="10">
    <location>
        <begin position="392"/>
        <end position="436"/>
    </location>
</feature>
<reference evidence="12 13" key="1">
    <citation type="journal article" date="2021" name="Nat. Commun.">
        <title>Incipient diploidization of the medicinal plant Perilla within 10,000 years.</title>
        <authorList>
            <person name="Zhang Y."/>
            <person name="Shen Q."/>
            <person name="Leng L."/>
            <person name="Zhang D."/>
            <person name="Chen S."/>
            <person name="Shi Y."/>
            <person name="Ning Z."/>
            <person name="Chen S."/>
        </authorList>
    </citation>
    <scope>NUCLEOTIDE SEQUENCE [LARGE SCALE GENOMIC DNA]</scope>
    <source>
        <strain evidence="13">cv. PC099</strain>
    </source>
</reference>
<dbReference type="InterPro" id="IPR046985">
    <property type="entry name" value="IP5"/>
</dbReference>
<feature type="compositionally biased region" description="Basic residues" evidence="10">
    <location>
        <begin position="1395"/>
        <end position="1409"/>
    </location>
</feature>
<evidence type="ECO:0000313" key="13">
    <source>
        <dbReference type="Proteomes" id="UP001190926"/>
    </source>
</evidence>
<dbReference type="FunFam" id="2.130.10.10:FF:002156">
    <property type="entry name" value="Type I inositol polyphosphate 5-phosphatase 12"/>
    <property type="match status" value="1"/>
</dbReference>
<keyword evidence="6" id="KW-0677">Repeat</keyword>
<proteinExistence type="inferred from homology"/>
<feature type="compositionally biased region" description="Basic and acidic residues" evidence="10">
    <location>
        <begin position="286"/>
        <end position="295"/>
    </location>
</feature>
<comment type="caution">
    <text evidence="12">The sequence shown here is derived from an EMBL/GenBank/DDBJ whole genome shotgun (WGS) entry which is preliminary data.</text>
</comment>
<sequence>MNDRSEEDDRRPSARKKTNERVEEDRTKPPARKPCTKLNERAEEDKKNAQARKHNTKTKDRSDEEDRAGKQMTKTNVKFQEDNRDAPARNQNSKTNERSEEDNRKQNSKTNDRFEQDNRDALARKQNSRTNERLEEDHRIAPVRKQNERLEEDHRMAPARKQNERLEEDDRTLPARKQNERFEEENRIPVAHKHNTKMNERSDEDNRSTAARKHNTSMHERSQEDDKTTPARNENTKINDRLKEDDRARKQNAKMSERSEFEEDNRKHNTKMGVIEEDDAARRHKTNEGCEENDKTALAGITNSPPRRKAHSYSQQLRTNTAPHHHNKRQHQLRKHSLDENRILNHLPGSKNSGYYNGTPDSSDEDDFYPYSTVTGSGLGSVTDHQHVDHQRIEADGGGGGDDPQQPLPEFMGAGGGVGSFKAPSRAPVNPNRPPCIELRPHPLREFQVGKFLRTITSTETQLWAGLESGVRVWNYTDAYKPGIGIGGRARRGDEDAAPFYESASTSPTLCMIVDQGSKLVWSGHKDGRIRSWKMDLNFSDESGFKECFCWQAHRGPVLSMEISSYGDIWSGSEGGSIRVWPWEAVEKSLSLSPEEKHMATLLVERSCIDLKSQVTVNGTCSISSSDVKCLLSDNVRAKVWAVASLSFSLWDARTRELVKVFTVDGQTENRIEEKSCQEQTVEDEANVKLVSKSKKEKSNFLQRSRNAIMGAADAVRRAAKGGGTSEDGKRTEAIVLAADGMIWTGSSNGMLVQWDGNGNRLQEYTHHPCGILCFCSLGSRLWIGYVSGMVQIIDLEGNLIAGWVTHNGPVIKLVVGNGCIFSLATHGGIRGWHISSPSPVDDILRTQLSDREITYTRLENLRVLVGTWNVGQGRASHAALMSWLGSAVSDVGIVVVGLQEVEMGAGFLAMSAAKETVGLEGSAIGQWWQDHIGKALDEDNTFERVGSRQLAGLMIAIWVRKTLRSHAGDLDVSAVACGLGRAIGNKGGVGLRLRVYDRIMCFVNCHLAAHLEAVNKRNSDYDHIYRTMGFTRSSNLLNNSAAGVSSAAQMPRNANSPDEGKPDLAEADMVIFFGDFNYRLFGISYDEARDFVSQRSFDWLREKDQLRAEMKSGKVFQGMREALVRFPPTYKFERGKPGLGGYDSGEKKRIPAWCDRVLYRDNRSNPTDECSLECPVVASIFQYEARMDVTESDHKPVRCKLNVDIAHVDRSVRRQEFGKILESHESIKPYLEAMRFVPETSLNTNKILLNNQDTITFNITNQSKEHTAFYQIICQGQSTINENEVTFEYRPRGSLGFPRWLEVTPAVGMIGPDQVAEISVHHEEFHTSEEFIDGIPQSWWSEDTRDKEVILLVNVRGSCSAQPRTHPIQVRHIYSASSASTALVCHGSMEPKRNSSKKHGGSSHRGQH</sequence>
<dbReference type="EMBL" id="SDAM02000043">
    <property type="protein sequence ID" value="KAH6834876.1"/>
    <property type="molecule type" value="Genomic_DNA"/>
</dbReference>
<keyword evidence="5" id="KW-0479">Metal-binding</keyword>
<feature type="compositionally biased region" description="Basic and acidic residues" evidence="10">
    <location>
        <begin position="1"/>
        <end position="28"/>
    </location>
</feature>
<dbReference type="InterPro" id="IPR000300">
    <property type="entry name" value="IPPc"/>
</dbReference>
<dbReference type="Pfam" id="PF22669">
    <property type="entry name" value="Exo_endo_phos2"/>
    <property type="match status" value="1"/>
</dbReference>
<feature type="compositionally biased region" description="Basic and acidic residues" evidence="10">
    <location>
        <begin position="57"/>
        <end position="69"/>
    </location>
</feature>
<keyword evidence="12" id="KW-0255">Endonuclease</keyword>
<dbReference type="GO" id="GO:0004519">
    <property type="term" value="F:endonuclease activity"/>
    <property type="evidence" value="ECO:0007669"/>
    <property type="project" value="UniProtKB-KW"/>
</dbReference>
<dbReference type="SMART" id="SM00128">
    <property type="entry name" value="IPPc"/>
    <property type="match status" value="1"/>
</dbReference>
<keyword evidence="13" id="KW-1185">Reference proteome</keyword>
<evidence type="ECO:0000256" key="6">
    <source>
        <dbReference type="ARBA" id="ARBA00022737"/>
    </source>
</evidence>
<keyword evidence="9" id="KW-0832">Ubl conjugation</keyword>
<dbReference type="InterPro" id="IPR036691">
    <property type="entry name" value="Endo/exonu/phosph_ase_sf"/>
</dbReference>